<proteinExistence type="predicted"/>
<keyword evidence="2" id="KW-1185">Reference proteome</keyword>
<protein>
    <submittedName>
        <fullName evidence="1">Uncharacterized protein</fullName>
    </submittedName>
</protein>
<organism evidence="1 2">
    <name type="scientific">Thelohanellus kitauei</name>
    <name type="common">Myxosporean</name>
    <dbReference type="NCBI Taxonomy" id="669202"/>
    <lineage>
        <taxon>Eukaryota</taxon>
        <taxon>Metazoa</taxon>
        <taxon>Cnidaria</taxon>
        <taxon>Myxozoa</taxon>
        <taxon>Myxosporea</taxon>
        <taxon>Bivalvulida</taxon>
        <taxon>Platysporina</taxon>
        <taxon>Myxobolidae</taxon>
        <taxon>Thelohanellus</taxon>
    </lineage>
</organism>
<reference evidence="1 2" key="1">
    <citation type="journal article" date="2014" name="Genome Biol. Evol.">
        <title>The genome of the myxosporean Thelohanellus kitauei shows adaptations to nutrient acquisition within its fish host.</title>
        <authorList>
            <person name="Yang Y."/>
            <person name="Xiong J."/>
            <person name="Zhou Z."/>
            <person name="Huo F."/>
            <person name="Miao W."/>
            <person name="Ran C."/>
            <person name="Liu Y."/>
            <person name="Zhang J."/>
            <person name="Feng J."/>
            <person name="Wang M."/>
            <person name="Wang M."/>
            <person name="Wang L."/>
            <person name="Yao B."/>
        </authorList>
    </citation>
    <scope>NUCLEOTIDE SEQUENCE [LARGE SCALE GENOMIC DNA]</scope>
    <source>
        <strain evidence="1">Wuqing</strain>
    </source>
</reference>
<dbReference type="Proteomes" id="UP000031668">
    <property type="component" value="Unassembled WGS sequence"/>
</dbReference>
<evidence type="ECO:0000313" key="2">
    <source>
        <dbReference type="Proteomes" id="UP000031668"/>
    </source>
</evidence>
<dbReference type="AlphaFoldDB" id="A0A0C2N9Q3"/>
<gene>
    <name evidence="1" type="ORF">RF11_16139</name>
</gene>
<evidence type="ECO:0000313" key="1">
    <source>
        <dbReference type="EMBL" id="KII70607.1"/>
    </source>
</evidence>
<comment type="caution">
    <text evidence="1">The sequence shown here is derived from an EMBL/GenBank/DDBJ whole genome shotgun (WGS) entry which is preliminary data.</text>
</comment>
<name>A0A0C2N9Q3_THEKT</name>
<dbReference type="EMBL" id="JWZT01002012">
    <property type="protein sequence ID" value="KII70607.1"/>
    <property type="molecule type" value="Genomic_DNA"/>
</dbReference>
<accession>A0A0C2N9Q3</accession>
<sequence length="106" mass="12362">MTVDPLYYPTLFKRRVTEDTPNFQLFQGILFLTLPRVGNHFVIVIGLSYQSSLFCQQRALRDSKTYRCDLERSEGEDVLLRDPFTYREKDFSVPAPKTFASLVSLF</sequence>